<dbReference type="SUPFAM" id="SSF54447">
    <property type="entry name" value="ssDNA-binding transcriptional regulator domain"/>
    <property type="match status" value="1"/>
</dbReference>
<dbReference type="GO" id="GO:0006355">
    <property type="term" value="P:regulation of DNA-templated transcription"/>
    <property type="evidence" value="ECO:0007669"/>
    <property type="project" value="InterPro"/>
</dbReference>
<gene>
    <name evidence="4" type="ORF">glysoja_033832</name>
</gene>
<proteinExistence type="predicted"/>
<evidence type="ECO:0000256" key="1">
    <source>
        <dbReference type="PROSITE-ProRule" id="PRU00047"/>
    </source>
</evidence>
<feature type="region of interest" description="Disordered" evidence="2">
    <location>
        <begin position="71"/>
        <end position="108"/>
    </location>
</feature>
<feature type="domain" description="CCHC-type" evidence="3">
    <location>
        <begin position="517"/>
        <end position="530"/>
    </location>
</feature>
<evidence type="ECO:0000259" key="3">
    <source>
        <dbReference type="PROSITE" id="PS50158"/>
    </source>
</evidence>
<keyword evidence="1" id="KW-0479">Metal-binding</keyword>
<feature type="region of interest" description="Disordered" evidence="2">
    <location>
        <begin position="534"/>
        <end position="560"/>
    </location>
</feature>
<dbReference type="EMBL" id="KN660483">
    <property type="protein sequence ID" value="KHN16428.1"/>
    <property type="molecule type" value="Genomic_DNA"/>
</dbReference>
<sequence length="560" mass="63370">MEAETRRKVEEMLLDILKKSNIKEATEFTIRVAASERLGIDLSDSPTASKHFVRSVVESFLLSVAANEKSKDAEKKKENEDIAAKNDDVAKKEDVVAANEEESRETEVLPKLKRDDPERVICHLSNRRNVAVKDFKGTTLVSIREFYMKDGKPLPGSKGISLSSEQWSTFKKSVPAIEEAIKKMEERIGSEPNGKQNGDVSNSVVDVAYLEPNSKQKGDASNSVVDVATLEPHGKQNGDASNSVVDVAPLEPHGKQNGDASNSVVDVAPLEPVVPIEVIRFDGKNFQFWAPQMELLLKQLKIDYVLDEPCPNPTLGKSAKAEDIAATKAAERRWLNDDLTCQRNILSHLSDPLYNLYANRKMSAKDLWEELKLVYLYEEFGTKRSQVKKYLEFQMVEEKAVIEQIRELNGIADSIAAAGIFIDDNFHVSAIISKLPPSWKDFCIKLMREEYLPYRKLMERIQIEEEYRYGVKRVVEYSYSMGGYHQAYKGGHRRADYKPALGMCRNRPEINARSVPCTVCGKRGHLSKHCWRRNDRQTNERKSEEDVRIPTEVDTQGATQ</sequence>
<dbReference type="InterPro" id="IPR001878">
    <property type="entry name" value="Znf_CCHC"/>
</dbReference>
<organism evidence="4">
    <name type="scientific">Glycine soja</name>
    <name type="common">Wild soybean</name>
    <dbReference type="NCBI Taxonomy" id="3848"/>
    <lineage>
        <taxon>Eukaryota</taxon>
        <taxon>Viridiplantae</taxon>
        <taxon>Streptophyta</taxon>
        <taxon>Embryophyta</taxon>
        <taxon>Tracheophyta</taxon>
        <taxon>Spermatophyta</taxon>
        <taxon>Magnoliopsida</taxon>
        <taxon>eudicotyledons</taxon>
        <taxon>Gunneridae</taxon>
        <taxon>Pentapetalae</taxon>
        <taxon>rosids</taxon>
        <taxon>fabids</taxon>
        <taxon>Fabales</taxon>
        <taxon>Fabaceae</taxon>
        <taxon>Papilionoideae</taxon>
        <taxon>50 kb inversion clade</taxon>
        <taxon>NPAAA clade</taxon>
        <taxon>indigoferoid/millettioid clade</taxon>
        <taxon>Phaseoleae</taxon>
        <taxon>Glycine</taxon>
        <taxon>Glycine subgen. Soja</taxon>
    </lineage>
</organism>
<reference evidence="4" key="1">
    <citation type="submission" date="2014-07" db="EMBL/GenBank/DDBJ databases">
        <title>Identification of a novel salt tolerance gene in wild soybean by whole-genome sequencing.</title>
        <authorList>
            <person name="Lam H.-M."/>
            <person name="Qi X."/>
            <person name="Li M.-W."/>
            <person name="Liu X."/>
            <person name="Xie M."/>
            <person name="Ni M."/>
            <person name="Xu X."/>
        </authorList>
    </citation>
    <scope>NUCLEOTIDE SEQUENCE [LARGE SCALE GENOMIC DNA]</scope>
    <source>
        <tissue evidence="4">Root</tissue>
    </source>
</reference>
<dbReference type="Pfam" id="PF02229">
    <property type="entry name" value="PC4"/>
    <property type="match status" value="1"/>
</dbReference>
<dbReference type="InterPro" id="IPR003173">
    <property type="entry name" value="PC4_C"/>
</dbReference>
<keyword evidence="1" id="KW-0862">Zinc</keyword>
<dbReference type="InterPro" id="IPR009044">
    <property type="entry name" value="ssDNA-bd_transcriptional_reg"/>
</dbReference>
<protein>
    <submittedName>
        <fullName evidence="4">RNA polymerase II transcriptional coactivator KELP</fullName>
    </submittedName>
</protein>
<feature type="region of interest" description="Disordered" evidence="2">
    <location>
        <begin position="232"/>
        <end position="262"/>
    </location>
</feature>
<dbReference type="GO" id="GO:0008270">
    <property type="term" value="F:zinc ion binding"/>
    <property type="evidence" value="ECO:0007669"/>
    <property type="project" value="UniProtKB-KW"/>
</dbReference>
<dbReference type="PANTHER" id="PTHR47592">
    <property type="entry name" value="PBF68 PROTEIN"/>
    <property type="match status" value="1"/>
</dbReference>
<keyword evidence="1" id="KW-0863">Zinc-finger</keyword>
<dbReference type="InterPro" id="IPR014876">
    <property type="entry name" value="DEK_C"/>
</dbReference>
<accession>A0A0B2Q8S5</accession>
<dbReference type="Gene3D" id="2.30.31.10">
    <property type="entry name" value="Transcriptional Coactivator Pc4, Chain A"/>
    <property type="match status" value="1"/>
</dbReference>
<dbReference type="Pfam" id="PF14223">
    <property type="entry name" value="Retrotran_gag_2"/>
    <property type="match status" value="1"/>
</dbReference>
<evidence type="ECO:0000256" key="2">
    <source>
        <dbReference type="SAM" id="MobiDB-lite"/>
    </source>
</evidence>
<dbReference type="Pfam" id="PF08766">
    <property type="entry name" value="DEK_C"/>
    <property type="match status" value="1"/>
</dbReference>
<dbReference type="PANTHER" id="PTHR47592:SF6">
    <property type="entry name" value="PBF68 PROTEIN"/>
    <property type="match status" value="1"/>
</dbReference>
<name>A0A0B2Q8S5_GLYSO</name>
<feature type="compositionally biased region" description="Basic and acidic residues" evidence="2">
    <location>
        <begin position="71"/>
        <end position="95"/>
    </location>
</feature>
<evidence type="ECO:0000313" key="4">
    <source>
        <dbReference type="EMBL" id="KHN16428.1"/>
    </source>
</evidence>
<dbReference type="GO" id="GO:0003677">
    <property type="term" value="F:DNA binding"/>
    <property type="evidence" value="ECO:0007669"/>
    <property type="project" value="InterPro"/>
</dbReference>
<dbReference type="PROSITE" id="PS50158">
    <property type="entry name" value="ZF_CCHC"/>
    <property type="match status" value="1"/>
</dbReference>
<dbReference type="AlphaFoldDB" id="A0A0B2Q8S5"/>
<feature type="compositionally biased region" description="Basic and acidic residues" evidence="2">
    <location>
        <begin position="534"/>
        <end position="551"/>
    </location>
</feature>
<dbReference type="Proteomes" id="UP000053555">
    <property type="component" value="Unassembled WGS sequence"/>
</dbReference>